<dbReference type="GO" id="GO:0043130">
    <property type="term" value="F:ubiquitin binding"/>
    <property type="evidence" value="ECO:0007669"/>
    <property type="project" value="TreeGrafter"/>
</dbReference>
<keyword evidence="3" id="KW-0677">Repeat</keyword>
<dbReference type="Pfam" id="PF11816">
    <property type="entry name" value="DUF3337"/>
    <property type="match status" value="1"/>
</dbReference>
<dbReference type="InterPro" id="IPR036322">
    <property type="entry name" value="WD40_repeat_dom_sf"/>
</dbReference>
<dbReference type="AlphaFoldDB" id="A0A3R7NBK6"/>
<reference evidence="8 9" key="2">
    <citation type="submission" date="2019-01" db="EMBL/GenBank/DDBJ databases">
        <title>The decoding of complex shrimp genome reveals the adaptation for benthos swimmer, frequently molting mechanism and breeding impact on genome.</title>
        <authorList>
            <person name="Sun Y."/>
            <person name="Gao Y."/>
            <person name="Yu Y."/>
        </authorList>
    </citation>
    <scope>NUCLEOTIDE SEQUENCE [LARGE SCALE GENOMIC DNA]</scope>
    <source>
        <tissue evidence="8">Muscle</tissue>
    </source>
</reference>
<dbReference type="SUPFAM" id="SSF50978">
    <property type="entry name" value="WD40 repeat-like"/>
    <property type="match status" value="1"/>
</dbReference>
<dbReference type="GO" id="GO:0000724">
    <property type="term" value="P:double-strand break repair via homologous recombination"/>
    <property type="evidence" value="ECO:0007669"/>
    <property type="project" value="TreeGrafter"/>
</dbReference>
<comment type="caution">
    <text evidence="8">The sequence shown here is derived from an EMBL/GenBank/DDBJ whole genome shotgun (WGS) entry which is preliminary data.</text>
</comment>
<proteinExistence type="predicted"/>
<evidence type="ECO:0000256" key="4">
    <source>
        <dbReference type="ARBA" id="ARBA00049607"/>
    </source>
</evidence>
<evidence type="ECO:0000256" key="3">
    <source>
        <dbReference type="ARBA" id="ARBA00022737"/>
    </source>
</evidence>
<dbReference type="InterPro" id="IPR021772">
    <property type="entry name" value="WDR48/Bun107"/>
</dbReference>
<comment type="function">
    <text evidence="4">Regulatory component of the Usp12-46 deubiquitylase complex. activates deubiquitination by increasing the catalytic turnover without increasing the affinity of deubiquitinating enzymes for the substrate. The complex deubiquitylates the wg/wingless-signaling receptor arr/arrow, which stabilizes the receptor and increases its concentration at the cell surface; this enhances the sensitivity of cells to wg/wingless-signal stimulation. This increases the amplitude and spatial range of the signaling response to the wg/wingless morphogen gradient, facilitating the precise concentration-dependent regulation of its target genes. Together with Wdr20 and Usp12-46 required for wg/wingless-mediated signaling in the wing imaginal disc and for wg/wingless-dependent regulation of intestinal stem cell proliferation.</text>
</comment>
<dbReference type="PANTHER" id="PTHR19862:SF14">
    <property type="entry name" value="WD REPEAT-CONTAINING PROTEIN 48"/>
    <property type="match status" value="1"/>
</dbReference>
<evidence type="ECO:0000313" key="9">
    <source>
        <dbReference type="Proteomes" id="UP000283509"/>
    </source>
</evidence>
<evidence type="ECO:0000256" key="5">
    <source>
        <dbReference type="ARBA" id="ARBA00049682"/>
    </source>
</evidence>
<evidence type="ECO:0000256" key="6">
    <source>
        <dbReference type="PROSITE-ProRule" id="PRU00221"/>
    </source>
</evidence>
<reference evidence="8 9" key="1">
    <citation type="submission" date="2018-04" db="EMBL/GenBank/DDBJ databases">
        <authorList>
            <person name="Zhang X."/>
            <person name="Yuan J."/>
            <person name="Li F."/>
            <person name="Xiang J."/>
        </authorList>
    </citation>
    <scope>NUCLEOTIDE SEQUENCE [LARGE SCALE GENOMIC DNA]</scope>
    <source>
        <tissue evidence="8">Muscle</tissue>
    </source>
</reference>
<evidence type="ECO:0000256" key="2">
    <source>
        <dbReference type="ARBA" id="ARBA00022574"/>
    </source>
</evidence>
<dbReference type="SMART" id="SM00320">
    <property type="entry name" value="WD40"/>
    <property type="match status" value="3"/>
</dbReference>
<accession>A0A3R7NBK6</accession>
<evidence type="ECO:0000256" key="7">
    <source>
        <dbReference type="SAM" id="MobiDB-lite"/>
    </source>
</evidence>
<dbReference type="PROSITE" id="PS50082">
    <property type="entry name" value="WD_REPEATS_2"/>
    <property type="match status" value="2"/>
</dbReference>
<dbReference type="InterPro" id="IPR001680">
    <property type="entry name" value="WD40_rpt"/>
</dbReference>
<organism evidence="8 9">
    <name type="scientific">Penaeus vannamei</name>
    <name type="common">Whiteleg shrimp</name>
    <name type="synonym">Litopenaeus vannamei</name>
    <dbReference type="NCBI Taxonomy" id="6689"/>
    <lineage>
        <taxon>Eukaryota</taxon>
        <taxon>Metazoa</taxon>
        <taxon>Ecdysozoa</taxon>
        <taxon>Arthropoda</taxon>
        <taxon>Crustacea</taxon>
        <taxon>Multicrustacea</taxon>
        <taxon>Malacostraca</taxon>
        <taxon>Eumalacostraca</taxon>
        <taxon>Eucarida</taxon>
        <taxon>Decapoda</taxon>
        <taxon>Dendrobranchiata</taxon>
        <taxon>Penaeoidea</taxon>
        <taxon>Penaeidae</taxon>
        <taxon>Penaeus</taxon>
    </lineage>
</organism>
<dbReference type="InterPro" id="IPR051246">
    <property type="entry name" value="WDR48"/>
</dbReference>
<dbReference type="InterPro" id="IPR015943">
    <property type="entry name" value="WD40/YVTN_repeat-like_dom_sf"/>
</dbReference>
<evidence type="ECO:0000256" key="1">
    <source>
        <dbReference type="ARBA" id="ARBA00021538"/>
    </source>
</evidence>
<protein>
    <recommendedName>
        <fullName evidence="1">WD repeat-containing protein 48 homolog</fullName>
    </recommendedName>
</protein>
<dbReference type="Pfam" id="PF00400">
    <property type="entry name" value="WD40"/>
    <property type="match status" value="2"/>
</dbReference>
<feature type="region of interest" description="Disordered" evidence="7">
    <location>
        <begin position="406"/>
        <end position="428"/>
    </location>
</feature>
<feature type="repeat" description="WD" evidence="6">
    <location>
        <begin position="31"/>
        <end position="72"/>
    </location>
</feature>
<gene>
    <name evidence="8" type="ORF">C7M84_024156</name>
</gene>
<feature type="repeat" description="WD" evidence="6">
    <location>
        <begin position="1"/>
        <end position="30"/>
    </location>
</feature>
<dbReference type="PANTHER" id="PTHR19862">
    <property type="entry name" value="WD REPEAT-CONTAINING PROTEIN 48"/>
    <property type="match status" value="1"/>
</dbReference>
<name>A0A3R7NBK6_PENVA</name>
<dbReference type="Proteomes" id="UP000283509">
    <property type="component" value="Unassembled WGS sequence"/>
</dbReference>
<dbReference type="OrthoDB" id="2421129at2759"/>
<dbReference type="CDD" id="cd17041">
    <property type="entry name" value="Ubl_WDR48"/>
    <property type="match status" value="1"/>
</dbReference>
<evidence type="ECO:0000313" key="8">
    <source>
        <dbReference type="EMBL" id="ROT82680.1"/>
    </source>
</evidence>
<dbReference type="Gene3D" id="2.130.10.10">
    <property type="entry name" value="YVTN repeat-like/Quinoprotein amine dehydrogenase"/>
    <property type="match status" value="1"/>
</dbReference>
<keyword evidence="9" id="KW-1185">Reference proteome</keyword>
<dbReference type="STRING" id="6689.A0A3R7NBK6"/>
<sequence length="475" mass="53658">MNAPGTVIVSGSTEKQLRVWDPRTGNKLMKLKGHTDNVKALLVNRDGTQALSGSSDGTIKLWSLGQQRCVTTIRIHEEGIWALQANDTFTTVFSGGRDKRIYMSETRCPDKHVLLCVESAPVLKMLLTPDNSSLYVATTNSAIKCWPLNNRLSHVEDYCDNDDEQELRPVMGQPDWSIRGGPSIKQYTILNDKRHLLTRDTEENVVLWDILKAVKVEDLGKVDFEAEKEKKNKPIYVPSWFTVDLKTGMLTIHLAEKRDEVDCLSAWVSAKEANFPTQDGVDLKINYGELLLKALFEHWPRTYMSRSGKRKWNKPQGSEIQGRTLYRLLCGDAGGDTEGVLLNETVPPWVLDIVVDKTTPKPKNKVYFFLLPHASSGIKREKKDRLSANDFIQIRKVQEHVYEKVLGGGSDAGSTTNNNDRSSDDKAETASIAEDRVQLLCNDKVLDPNMDLRTVQHFIWGNTSQDLVLFYRPIK</sequence>
<comment type="subunit">
    <text evidence="5">Catalytic component of the Usp12-46 deubiquitylase complex consisting of Usp12-46, Wdr20 and Uaf1; regulatory subunit that, together wtih Wdr20, stabilizes Usp12-46. The Usp12-46 deubiquitylase complex associates with arr/arrow; the interaction leads to deubiquitination and stabilization of arr/arrow.</text>
</comment>
<dbReference type="EMBL" id="QCYY01000789">
    <property type="protein sequence ID" value="ROT82680.1"/>
    <property type="molecule type" value="Genomic_DNA"/>
</dbReference>
<dbReference type="PROSITE" id="PS50294">
    <property type="entry name" value="WD_REPEATS_REGION"/>
    <property type="match status" value="1"/>
</dbReference>
<keyword evidence="2 6" id="KW-0853">WD repeat</keyword>